<feature type="transmembrane region" description="Helical" evidence="2">
    <location>
        <begin position="372"/>
        <end position="393"/>
    </location>
</feature>
<keyword evidence="4" id="KW-1185">Reference proteome</keyword>
<feature type="region of interest" description="Disordered" evidence="1">
    <location>
        <begin position="546"/>
        <end position="583"/>
    </location>
</feature>
<feature type="transmembrane region" description="Helical" evidence="2">
    <location>
        <begin position="112"/>
        <end position="134"/>
    </location>
</feature>
<feature type="compositionally biased region" description="Basic and acidic residues" evidence="1">
    <location>
        <begin position="546"/>
        <end position="558"/>
    </location>
</feature>
<gene>
    <name evidence="3" type="ORF">F1599_00820</name>
</gene>
<comment type="caution">
    <text evidence="3">The sequence shown here is derived from an EMBL/GenBank/DDBJ whole genome shotgun (WGS) entry which is preliminary data.</text>
</comment>
<protein>
    <submittedName>
        <fullName evidence="3">Uncharacterized protein</fullName>
    </submittedName>
</protein>
<sequence length="597" mass="62637">MPTTAFAPSFTGLPLTAPLPQGPLQGPLRQGPLPPPAAAGKVGADAAVLGGVACRITADKATKPIGRLGKTECVLYPFWGLLAAALTGVRGAQLPAMLRDVPSAGILATCSFRIGIAMPVLAALEAGVAIARFVKVVRKRGRLDARLRDTAADHTRCEAALRQRLASRTEAALPAERAVRRQQRQALRDDGSLDAFLLYRHSRAERGDNDGKLFSSGLTLARDAVVQGVAASSGVLQVLSRMLPTVAAALPWTGIAGCAASVAMSTAQIVTGVMQWRDSARQRAALHQRREVLRRSPLAAALDGLERHGAAATVCKAQPLSPRRQRIVGEADPAQLRQTADFYRTVMQYCDSQIGEAIESANKDVRKAGLRIAYGAGTLGVNGAVLGLTVAALTTVTAATAGTGLMVVGGVLGLCWLGFAVYRMVKWVKSRRALRDAALTARQVLTPAAGNDAAASKAIAAACAQLDAGNAADHRHLIAARVMQHLQARGSAQALAERSLARALMRTLGADAEVVAAIESAQTPEQCRLAIKLVLRHLDGRCIDPGREQEAVSTRDADGASEPPGKAPDDAQRDVQSDVRDDRVPLLHRMAATASAS</sequence>
<keyword evidence="2" id="KW-0472">Membrane</keyword>
<evidence type="ECO:0000256" key="2">
    <source>
        <dbReference type="SAM" id="Phobius"/>
    </source>
</evidence>
<dbReference type="Proteomes" id="UP000324324">
    <property type="component" value="Unassembled WGS sequence"/>
</dbReference>
<keyword evidence="2" id="KW-1133">Transmembrane helix</keyword>
<proteinExistence type="predicted"/>
<evidence type="ECO:0000313" key="3">
    <source>
        <dbReference type="EMBL" id="KAA6133391.1"/>
    </source>
</evidence>
<organism evidence="3 4">
    <name type="scientific">Cupriavidus cauae</name>
    <dbReference type="NCBI Taxonomy" id="2608999"/>
    <lineage>
        <taxon>Bacteria</taxon>
        <taxon>Pseudomonadati</taxon>
        <taxon>Pseudomonadota</taxon>
        <taxon>Betaproteobacteria</taxon>
        <taxon>Burkholderiales</taxon>
        <taxon>Burkholderiaceae</taxon>
        <taxon>Cupriavidus</taxon>
    </lineage>
</organism>
<dbReference type="AlphaFoldDB" id="A0A5M8BG37"/>
<feature type="transmembrane region" description="Helical" evidence="2">
    <location>
        <begin position="405"/>
        <end position="425"/>
    </location>
</feature>
<dbReference type="RefSeq" id="WP_150081730.1">
    <property type="nucleotide sequence ID" value="NZ_VWRN01000003.1"/>
</dbReference>
<accession>A0A5M8BG37</accession>
<keyword evidence="2" id="KW-0812">Transmembrane</keyword>
<evidence type="ECO:0000313" key="4">
    <source>
        <dbReference type="Proteomes" id="UP000324324"/>
    </source>
</evidence>
<name>A0A5M8BG37_9BURK</name>
<evidence type="ECO:0000256" key="1">
    <source>
        <dbReference type="SAM" id="MobiDB-lite"/>
    </source>
</evidence>
<reference evidence="3 4" key="1">
    <citation type="submission" date="2019-09" db="EMBL/GenBank/DDBJ databases">
        <title>Isolation of a novel species in the genus Cupriavidus from patients with sepsis using whole genome sequencing.</title>
        <authorList>
            <person name="Kweon O.J."/>
            <person name="Lee M.-K."/>
        </authorList>
    </citation>
    <scope>NUCLEOTIDE SEQUENCE [LARGE SCALE GENOMIC DNA]</scope>
    <source>
        <strain evidence="3 4">MKL-01</strain>
    </source>
</reference>
<feature type="transmembrane region" description="Helical" evidence="2">
    <location>
        <begin position="73"/>
        <end position="92"/>
    </location>
</feature>
<feature type="compositionally biased region" description="Basic and acidic residues" evidence="1">
    <location>
        <begin position="567"/>
        <end position="583"/>
    </location>
</feature>
<dbReference type="EMBL" id="VWRN01000003">
    <property type="protein sequence ID" value="KAA6133391.1"/>
    <property type="molecule type" value="Genomic_DNA"/>
</dbReference>